<gene>
    <name evidence="1" type="ORF">chiPu_0024522</name>
</gene>
<sequence length="66" mass="7557">MLDVIGQAFDANTLKEKRIRGPKADIMIYDLLKIALKIQALSSSLYKQEKRELPHDKGDAEWQAKD</sequence>
<dbReference type="AlphaFoldDB" id="A0A401TEC6"/>
<evidence type="ECO:0000313" key="1">
    <source>
        <dbReference type="EMBL" id="GCC40999.1"/>
    </source>
</evidence>
<reference evidence="1 2" key="1">
    <citation type="journal article" date="2018" name="Nat. Ecol. Evol.">
        <title>Shark genomes provide insights into elasmobranch evolution and the origin of vertebrates.</title>
        <authorList>
            <person name="Hara Y"/>
            <person name="Yamaguchi K"/>
            <person name="Onimaru K"/>
            <person name="Kadota M"/>
            <person name="Koyanagi M"/>
            <person name="Keeley SD"/>
            <person name="Tatsumi K"/>
            <person name="Tanaka K"/>
            <person name="Motone F"/>
            <person name="Kageyama Y"/>
            <person name="Nozu R"/>
            <person name="Adachi N"/>
            <person name="Nishimura O"/>
            <person name="Nakagawa R"/>
            <person name="Tanegashima C"/>
            <person name="Kiyatake I"/>
            <person name="Matsumoto R"/>
            <person name="Murakumo K"/>
            <person name="Nishida K"/>
            <person name="Terakita A"/>
            <person name="Kuratani S"/>
            <person name="Sato K"/>
            <person name="Hyodo S Kuraku.S."/>
        </authorList>
    </citation>
    <scope>NUCLEOTIDE SEQUENCE [LARGE SCALE GENOMIC DNA]</scope>
</reference>
<proteinExistence type="predicted"/>
<name>A0A401TEC6_CHIPU</name>
<keyword evidence="2" id="KW-1185">Reference proteome</keyword>
<dbReference type="EMBL" id="BEZZ01041062">
    <property type="protein sequence ID" value="GCC40999.1"/>
    <property type="molecule type" value="Genomic_DNA"/>
</dbReference>
<comment type="caution">
    <text evidence="1">The sequence shown here is derived from an EMBL/GenBank/DDBJ whole genome shotgun (WGS) entry which is preliminary data.</text>
</comment>
<evidence type="ECO:0000313" key="2">
    <source>
        <dbReference type="Proteomes" id="UP000287033"/>
    </source>
</evidence>
<organism evidence="1 2">
    <name type="scientific">Chiloscyllium punctatum</name>
    <name type="common">Brownbanded bambooshark</name>
    <name type="synonym">Hemiscyllium punctatum</name>
    <dbReference type="NCBI Taxonomy" id="137246"/>
    <lineage>
        <taxon>Eukaryota</taxon>
        <taxon>Metazoa</taxon>
        <taxon>Chordata</taxon>
        <taxon>Craniata</taxon>
        <taxon>Vertebrata</taxon>
        <taxon>Chondrichthyes</taxon>
        <taxon>Elasmobranchii</taxon>
        <taxon>Galeomorphii</taxon>
        <taxon>Galeoidea</taxon>
        <taxon>Orectolobiformes</taxon>
        <taxon>Hemiscylliidae</taxon>
        <taxon>Chiloscyllium</taxon>
    </lineage>
</organism>
<dbReference type="Proteomes" id="UP000287033">
    <property type="component" value="Unassembled WGS sequence"/>
</dbReference>
<protein>
    <submittedName>
        <fullName evidence="1">Uncharacterized protein</fullName>
    </submittedName>
</protein>
<accession>A0A401TEC6</accession>